<dbReference type="EMBL" id="JARKIB010000003">
    <property type="protein sequence ID" value="KAJ7782920.1"/>
    <property type="molecule type" value="Genomic_DNA"/>
</dbReference>
<organism evidence="1 2">
    <name type="scientific">Mycena metata</name>
    <dbReference type="NCBI Taxonomy" id="1033252"/>
    <lineage>
        <taxon>Eukaryota</taxon>
        <taxon>Fungi</taxon>
        <taxon>Dikarya</taxon>
        <taxon>Basidiomycota</taxon>
        <taxon>Agaricomycotina</taxon>
        <taxon>Agaricomycetes</taxon>
        <taxon>Agaricomycetidae</taxon>
        <taxon>Agaricales</taxon>
        <taxon>Marasmiineae</taxon>
        <taxon>Mycenaceae</taxon>
        <taxon>Mycena</taxon>
    </lineage>
</organism>
<name>A0AAD7P0D6_9AGAR</name>
<proteinExistence type="predicted"/>
<evidence type="ECO:0000313" key="2">
    <source>
        <dbReference type="Proteomes" id="UP001215598"/>
    </source>
</evidence>
<reference evidence="1" key="1">
    <citation type="submission" date="2023-03" db="EMBL/GenBank/DDBJ databases">
        <title>Massive genome expansion in bonnet fungi (Mycena s.s.) driven by repeated elements and novel gene families across ecological guilds.</title>
        <authorList>
            <consortium name="Lawrence Berkeley National Laboratory"/>
            <person name="Harder C.B."/>
            <person name="Miyauchi S."/>
            <person name="Viragh M."/>
            <person name="Kuo A."/>
            <person name="Thoen E."/>
            <person name="Andreopoulos B."/>
            <person name="Lu D."/>
            <person name="Skrede I."/>
            <person name="Drula E."/>
            <person name="Henrissat B."/>
            <person name="Morin E."/>
            <person name="Kohler A."/>
            <person name="Barry K."/>
            <person name="LaButti K."/>
            <person name="Morin E."/>
            <person name="Salamov A."/>
            <person name="Lipzen A."/>
            <person name="Mereny Z."/>
            <person name="Hegedus B."/>
            <person name="Baldrian P."/>
            <person name="Stursova M."/>
            <person name="Weitz H."/>
            <person name="Taylor A."/>
            <person name="Grigoriev I.V."/>
            <person name="Nagy L.G."/>
            <person name="Martin F."/>
            <person name="Kauserud H."/>
        </authorList>
    </citation>
    <scope>NUCLEOTIDE SEQUENCE</scope>
    <source>
        <strain evidence="1">CBHHK182m</strain>
    </source>
</reference>
<evidence type="ECO:0000313" key="1">
    <source>
        <dbReference type="EMBL" id="KAJ7782920.1"/>
    </source>
</evidence>
<dbReference type="AlphaFoldDB" id="A0AAD7P0D6"/>
<comment type="caution">
    <text evidence="1">The sequence shown here is derived from an EMBL/GenBank/DDBJ whole genome shotgun (WGS) entry which is preliminary data.</text>
</comment>
<protein>
    <submittedName>
        <fullName evidence="1">Uncharacterized protein</fullName>
    </submittedName>
</protein>
<sequence length="151" mass="16525">MLASSVQPYLASLLVLITYWSLSPLPYHYDLGSSPMIPTNYAQLDLDHTSLHFRSPHSLLLASATPGLTLSSHSPTGHSSSHWNLWTCHPALAPMRTLFQTFGLLTFITSTSDPFSPTSHASPGVPILRSEFPETSLANARLSLTLFFTLT</sequence>
<dbReference type="Proteomes" id="UP001215598">
    <property type="component" value="Unassembled WGS sequence"/>
</dbReference>
<keyword evidence="2" id="KW-1185">Reference proteome</keyword>
<gene>
    <name evidence="1" type="ORF">B0H16DRAFT_1447161</name>
</gene>
<accession>A0AAD7P0D6</accession>